<reference evidence="4" key="1">
    <citation type="submission" date="2021-05" db="EMBL/GenBank/DDBJ databases">
        <authorList>
            <person name="Pietrasiak N."/>
            <person name="Ward R."/>
            <person name="Stajich J.E."/>
            <person name="Kurbessoian T."/>
        </authorList>
    </citation>
    <scope>NUCLEOTIDE SEQUENCE</scope>
    <source>
        <strain evidence="4">JT2-VF2</strain>
    </source>
</reference>
<sequence length="117" mass="13018">MYRGQVWLVNLDPTVGTEISKKRPCIIVNDDAIGILPLKVIVPVTDWKERYAVRPWMVRLEASADNGLAKVSGVDTFQIRSVSETRLVRKLGQLSDSEMQLVSQALAVVLNLSQPTN</sequence>
<dbReference type="PIRSF" id="PIRSF033490">
    <property type="entry name" value="MazF"/>
    <property type="match status" value="1"/>
</dbReference>
<evidence type="ECO:0000256" key="2">
    <source>
        <dbReference type="ARBA" id="ARBA00022649"/>
    </source>
</evidence>
<protein>
    <recommendedName>
        <fullName evidence="3">mRNA interferase</fullName>
        <ecNumber evidence="3">3.1.-.-</ecNumber>
    </recommendedName>
</protein>
<evidence type="ECO:0000313" key="4">
    <source>
        <dbReference type="EMBL" id="MBW4559997.1"/>
    </source>
</evidence>
<organism evidence="4 5">
    <name type="scientific">Mojavia pulchra JT2-VF2</name>
    <dbReference type="NCBI Taxonomy" id="287848"/>
    <lineage>
        <taxon>Bacteria</taxon>
        <taxon>Bacillati</taxon>
        <taxon>Cyanobacteriota</taxon>
        <taxon>Cyanophyceae</taxon>
        <taxon>Nostocales</taxon>
        <taxon>Nostocaceae</taxon>
    </lineage>
</organism>
<keyword evidence="3" id="KW-0540">Nuclease</keyword>
<dbReference type="GO" id="GO:0004521">
    <property type="term" value="F:RNA endonuclease activity"/>
    <property type="evidence" value="ECO:0007669"/>
    <property type="project" value="TreeGrafter"/>
</dbReference>
<evidence type="ECO:0000313" key="5">
    <source>
        <dbReference type="Proteomes" id="UP000715781"/>
    </source>
</evidence>
<keyword evidence="2" id="KW-1277">Toxin-antitoxin system</keyword>
<dbReference type="InterPro" id="IPR003477">
    <property type="entry name" value="PemK-like"/>
</dbReference>
<accession>A0A951UDY8</accession>
<dbReference type="Pfam" id="PF02452">
    <property type="entry name" value="PemK_toxin"/>
    <property type="match status" value="1"/>
</dbReference>
<dbReference type="InterPro" id="IPR011067">
    <property type="entry name" value="Plasmid_toxin/cell-grow_inhib"/>
</dbReference>
<dbReference type="PANTHER" id="PTHR33988">
    <property type="entry name" value="ENDORIBONUCLEASE MAZF-RELATED"/>
    <property type="match status" value="1"/>
</dbReference>
<comment type="caution">
    <text evidence="4">The sequence shown here is derived from an EMBL/GenBank/DDBJ whole genome shotgun (WGS) entry which is preliminary data.</text>
</comment>
<dbReference type="Gene3D" id="2.30.30.110">
    <property type="match status" value="1"/>
</dbReference>
<evidence type="ECO:0000256" key="3">
    <source>
        <dbReference type="PIRNR" id="PIRNR033490"/>
    </source>
</evidence>
<evidence type="ECO:0000256" key="1">
    <source>
        <dbReference type="ARBA" id="ARBA00007521"/>
    </source>
</evidence>
<dbReference type="EC" id="3.1.-.-" evidence="3"/>
<reference evidence="4" key="2">
    <citation type="journal article" date="2022" name="Microbiol. Resour. Announc.">
        <title>Metagenome Sequencing to Explore Phylogenomics of Terrestrial Cyanobacteria.</title>
        <authorList>
            <person name="Ward R.D."/>
            <person name="Stajich J.E."/>
            <person name="Johansen J.R."/>
            <person name="Huntemann M."/>
            <person name="Clum A."/>
            <person name="Foster B."/>
            <person name="Foster B."/>
            <person name="Roux S."/>
            <person name="Palaniappan K."/>
            <person name="Varghese N."/>
            <person name="Mukherjee S."/>
            <person name="Reddy T.B.K."/>
            <person name="Daum C."/>
            <person name="Copeland A."/>
            <person name="Chen I.A."/>
            <person name="Ivanova N.N."/>
            <person name="Kyrpides N.C."/>
            <person name="Shapiro N."/>
            <person name="Eloe-Fadrosh E.A."/>
            <person name="Pietrasiak N."/>
        </authorList>
    </citation>
    <scope>NUCLEOTIDE SEQUENCE</scope>
    <source>
        <strain evidence="4">JT2-VF2</strain>
    </source>
</reference>
<name>A0A951UDY8_9NOST</name>
<keyword evidence="3" id="KW-0255">Endonuclease</keyword>
<dbReference type="SUPFAM" id="SSF50118">
    <property type="entry name" value="Cell growth inhibitor/plasmid maintenance toxic component"/>
    <property type="match status" value="1"/>
</dbReference>
<dbReference type="GO" id="GO:0016075">
    <property type="term" value="P:rRNA catabolic process"/>
    <property type="evidence" value="ECO:0007669"/>
    <property type="project" value="TreeGrafter"/>
</dbReference>
<dbReference type="Proteomes" id="UP000715781">
    <property type="component" value="Unassembled WGS sequence"/>
</dbReference>
<dbReference type="GO" id="GO:0003677">
    <property type="term" value="F:DNA binding"/>
    <property type="evidence" value="ECO:0007669"/>
    <property type="project" value="InterPro"/>
</dbReference>
<keyword evidence="3" id="KW-0378">Hydrolase</keyword>
<proteinExistence type="inferred from homology"/>
<dbReference type="GO" id="GO:0006402">
    <property type="term" value="P:mRNA catabolic process"/>
    <property type="evidence" value="ECO:0007669"/>
    <property type="project" value="TreeGrafter"/>
</dbReference>
<comment type="similarity">
    <text evidence="1 3">Belongs to the PemK/MazF family.</text>
</comment>
<dbReference type="EMBL" id="JAHHHN010000001">
    <property type="protein sequence ID" value="MBW4559997.1"/>
    <property type="molecule type" value="Genomic_DNA"/>
</dbReference>
<comment type="function">
    <text evidence="3">Toxic component of a type II toxin-antitoxin (TA) system.</text>
</comment>
<dbReference type="AlphaFoldDB" id="A0A951UDY8"/>
<dbReference type="GO" id="GO:0016787">
    <property type="term" value="F:hydrolase activity"/>
    <property type="evidence" value="ECO:0007669"/>
    <property type="project" value="UniProtKB-KW"/>
</dbReference>
<gene>
    <name evidence="4" type="ORF">KME32_02380</name>
</gene>